<organism evidence="6 7">
    <name type="scientific">Pangasianodon hypophthalmus</name>
    <name type="common">Striped catfish</name>
    <name type="synonym">Helicophagus hypophthalmus</name>
    <dbReference type="NCBI Taxonomy" id="310915"/>
    <lineage>
        <taxon>Eukaryota</taxon>
        <taxon>Metazoa</taxon>
        <taxon>Chordata</taxon>
        <taxon>Craniata</taxon>
        <taxon>Vertebrata</taxon>
        <taxon>Euteleostomi</taxon>
        <taxon>Actinopterygii</taxon>
        <taxon>Neopterygii</taxon>
        <taxon>Teleostei</taxon>
        <taxon>Ostariophysi</taxon>
        <taxon>Siluriformes</taxon>
        <taxon>Pangasiidae</taxon>
        <taxon>Pangasianodon</taxon>
    </lineage>
</organism>
<dbReference type="PROSITE" id="PS50918">
    <property type="entry name" value="WWE"/>
    <property type="match status" value="3"/>
</dbReference>
<dbReference type="Pfam" id="PF02825">
    <property type="entry name" value="WWE"/>
    <property type="match status" value="3"/>
</dbReference>
<dbReference type="EMBL" id="VFJC01000019">
    <property type="protein sequence ID" value="KAB5542151.1"/>
    <property type="molecule type" value="Genomic_DNA"/>
</dbReference>
<feature type="domain" description="WWE" evidence="5">
    <location>
        <begin position="156"/>
        <end position="241"/>
    </location>
</feature>
<reference evidence="6 7" key="1">
    <citation type="submission" date="2019-06" db="EMBL/GenBank/DDBJ databases">
        <title>A chromosome-scale genome assembly of the striped catfish, Pangasianodon hypophthalmus.</title>
        <authorList>
            <person name="Wen M."/>
            <person name="Zahm M."/>
            <person name="Roques C."/>
            <person name="Cabau C."/>
            <person name="Klopp C."/>
            <person name="Donnadieu C."/>
            <person name="Jouanno E."/>
            <person name="Avarre J.-C."/>
            <person name="Campet M."/>
            <person name="Ha T.T.T."/>
            <person name="Dugue R."/>
            <person name="Lampietro C."/>
            <person name="Louis A."/>
            <person name="Herpin A."/>
            <person name="Echchiki A."/>
            <person name="Berthelot C."/>
            <person name="Parey E."/>
            <person name="Roest-Crollius H."/>
            <person name="Braasch I."/>
            <person name="Postlethwait J."/>
            <person name="Bobe J."/>
            <person name="Montfort J."/>
            <person name="Bouchez O."/>
            <person name="Begum T."/>
            <person name="Schartl M."/>
            <person name="Guiguen Y."/>
        </authorList>
    </citation>
    <scope>NUCLEOTIDE SEQUENCE [LARGE SCALE GENOMIC DNA]</scope>
    <source>
        <strain evidence="6 7">Indonesia</strain>
        <tissue evidence="6">Blood</tissue>
    </source>
</reference>
<dbReference type="Pfam" id="PF23466">
    <property type="entry name" value="WWE_4"/>
    <property type="match status" value="1"/>
</dbReference>
<dbReference type="PANTHER" id="PTHR45740">
    <property type="entry name" value="POLY [ADP-RIBOSE] POLYMERASE"/>
    <property type="match status" value="1"/>
</dbReference>
<dbReference type="Gene3D" id="3.30.720.50">
    <property type="match status" value="3"/>
</dbReference>
<evidence type="ECO:0000313" key="7">
    <source>
        <dbReference type="Proteomes" id="UP000327468"/>
    </source>
</evidence>
<dbReference type="InterPro" id="IPR004170">
    <property type="entry name" value="WWE_dom"/>
</dbReference>
<dbReference type="InterPro" id="IPR037197">
    <property type="entry name" value="WWE_dom_sf"/>
</dbReference>
<evidence type="ECO:0000259" key="5">
    <source>
        <dbReference type="PROSITE" id="PS50918"/>
    </source>
</evidence>
<dbReference type="GO" id="GO:0008270">
    <property type="term" value="F:zinc ion binding"/>
    <property type="evidence" value="ECO:0007669"/>
    <property type="project" value="InterPro"/>
</dbReference>
<feature type="domain" description="WWE" evidence="5">
    <location>
        <begin position="268"/>
        <end position="349"/>
    </location>
</feature>
<keyword evidence="7" id="KW-1185">Reference proteome</keyword>
<dbReference type="GO" id="GO:0016567">
    <property type="term" value="P:protein ubiquitination"/>
    <property type="evidence" value="ECO:0007669"/>
    <property type="project" value="UniProtKB-UniPathway"/>
</dbReference>
<evidence type="ECO:0000313" key="6">
    <source>
        <dbReference type="EMBL" id="KAB5542151.1"/>
    </source>
</evidence>
<protein>
    <recommendedName>
        <fullName evidence="5">WWE domain-containing protein</fullName>
    </recommendedName>
</protein>
<gene>
    <name evidence="6" type="ORF">PHYPO_G00088160</name>
</gene>
<dbReference type="GO" id="GO:0003950">
    <property type="term" value="F:NAD+ poly-ADP-ribosyltransferase activity"/>
    <property type="evidence" value="ECO:0007669"/>
    <property type="project" value="TreeGrafter"/>
</dbReference>
<comment type="caution">
    <text evidence="6">The sequence shown here is derived from an EMBL/GenBank/DDBJ whole genome shotgun (WGS) entry which is preliminary data.</text>
</comment>
<dbReference type="AlphaFoldDB" id="A0A5N5LIT1"/>
<accession>A0A5N5LIT1</accession>
<dbReference type="InterPro" id="IPR051712">
    <property type="entry name" value="ARTD-AVP"/>
</dbReference>
<dbReference type="Proteomes" id="UP000327468">
    <property type="component" value="Chromosome 18"/>
</dbReference>
<dbReference type="PANTHER" id="PTHR45740:SF14">
    <property type="entry name" value="NOVEL PROTEIN"/>
    <property type="match status" value="1"/>
</dbReference>
<comment type="similarity">
    <text evidence="4">Belongs to the ARTD/PARP family.</text>
</comment>
<dbReference type="InterPro" id="IPR018123">
    <property type="entry name" value="WWE-dom_subgr"/>
</dbReference>
<dbReference type="UniPathway" id="UPA00143"/>
<comment type="pathway">
    <text evidence="2">Protein modification; protein ubiquitination.</text>
</comment>
<feature type="domain" description="WWE" evidence="5">
    <location>
        <begin position="351"/>
        <end position="436"/>
    </location>
</feature>
<proteinExistence type="inferred from homology"/>
<comment type="subcellular location">
    <subcellularLocation>
        <location evidence="1">Nucleus</location>
    </subcellularLocation>
</comment>
<sequence length="437" mass="50389">MYVFVEISGQKSSCATERKPKAQNQTISSTLFRVYCLFTMFTLSEADLEGYEEDFTAYFQQMNISVPSLSQTDVDTFQEDDYIAAHQQMNASGNHYEWQLFDGQQWLQISNDYIIECNYCQPGAKGITIDTHMGSLYIDYDAMTISGPFGGLAVRRLSSVSHNQREDVGWYYRDNSYWCEYGVQGSSYSTSSISSQDLEQQYNSNPTGSFEFTAGNYSYSVNFPGMMQTNLSTYKQRKVRRRPKFNSIVYVNSLNTYEPSMSTINPFPSATPSVNPFTGVIWQFMGDEGIWTDYQKPDSSLDSMDIERHYQSNPQGQLAFTARHYSYTLYFNGMYQINMTYKTRRAIRRICANENSSSTLCQVRWQFKDMDGRWKDFVKGKGSGKCTVSSQEIEMHYQQDRAGTIRYSSAKFNYQLDFSAMTQTNLSTGMRRLVRRV</sequence>
<dbReference type="GO" id="GO:0005634">
    <property type="term" value="C:nucleus"/>
    <property type="evidence" value="ECO:0007669"/>
    <property type="project" value="UniProtKB-SubCell"/>
</dbReference>
<evidence type="ECO:0000256" key="1">
    <source>
        <dbReference type="ARBA" id="ARBA00004123"/>
    </source>
</evidence>
<name>A0A5N5LIT1_PANHP</name>
<evidence type="ECO:0000256" key="3">
    <source>
        <dbReference type="ARBA" id="ARBA00023242"/>
    </source>
</evidence>
<evidence type="ECO:0000256" key="2">
    <source>
        <dbReference type="ARBA" id="ARBA00004906"/>
    </source>
</evidence>
<evidence type="ECO:0000256" key="4">
    <source>
        <dbReference type="ARBA" id="ARBA00024347"/>
    </source>
</evidence>
<dbReference type="GO" id="GO:1990404">
    <property type="term" value="F:NAD+-protein mono-ADP-ribosyltransferase activity"/>
    <property type="evidence" value="ECO:0007669"/>
    <property type="project" value="TreeGrafter"/>
</dbReference>
<dbReference type="SMART" id="SM00678">
    <property type="entry name" value="WWE"/>
    <property type="match status" value="2"/>
</dbReference>
<dbReference type="SUPFAM" id="SSF117839">
    <property type="entry name" value="WWE domain"/>
    <property type="match status" value="3"/>
</dbReference>
<keyword evidence="3" id="KW-0539">Nucleus</keyword>